<dbReference type="RefSeq" id="WP_135276450.1">
    <property type="nucleotide sequence ID" value="NZ_PQVH01000002.1"/>
</dbReference>
<sequence>MTSINNVSSTNSVYQTSQVSSGTTDARFKPEDESRHGKDGGGLLGAIDSALKAAGISGGLSSILKDADSTNTSTSDTESSSDTTSTTDASSALSEFMANLMAALQSQNGTGVDSSAEAGNMPPPPPMGMGMGDIESKLQSLIAQLSNTSSTSTDSTDAENDALSASFSELMSALGKQSSTSSDLESFLQALSSKLSGQGPSGNVINTTA</sequence>
<dbReference type="OrthoDB" id="9843665at2"/>
<keyword evidence="3" id="KW-1185">Reference proteome</keyword>
<dbReference type="Proteomes" id="UP000297706">
    <property type="component" value="Unassembled WGS sequence"/>
</dbReference>
<dbReference type="AlphaFoldDB" id="A0A4Y9VUF7"/>
<dbReference type="EMBL" id="PQVH01000002">
    <property type="protein sequence ID" value="TFW73140.1"/>
    <property type="molecule type" value="Genomic_DNA"/>
</dbReference>
<protein>
    <submittedName>
        <fullName evidence="2">Uncharacterized protein</fullName>
    </submittedName>
</protein>
<comment type="caution">
    <text evidence="2">The sequence shown here is derived from an EMBL/GenBank/DDBJ whole genome shotgun (WGS) entry which is preliminary data.</text>
</comment>
<feature type="compositionally biased region" description="Low complexity" evidence="1">
    <location>
        <begin position="1"/>
        <end position="13"/>
    </location>
</feature>
<reference evidence="2 3" key="1">
    <citation type="submission" date="2018-02" db="EMBL/GenBank/DDBJ databases">
        <title>A novel lanthanide dependent methylotroph, Methylotenera sp. La3113.</title>
        <authorList>
            <person name="Lv H."/>
            <person name="Tani A."/>
        </authorList>
    </citation>
    <scope>NUCLEOTIDE SEQUENCE [LARGE SCALE GENOMIC DNA]</scope>
    <source>
        <strain evidence="2 3">La3113</strain>
    </source>
</reference>
<evidence type="ECO:0000256" key="1">
    <source>
        <dbReference type="SAM" id="MobiDB-lite"/>
    </source>
</evidence>
<feature type="compositionally biased region" description="Basic and acidic residues" evidence="1">
    <location>
        <begin position="26"/>
        <end position="39"/>
    </location>
</feature>
<feature type="region of interest" description="Disordered" evidence="1">
    <location>
        <begin position="1"/>
        <end position="44"/>
    </location>
</feature>
<feature type="compositionally biased region" description="Polar residues" evidence="1">
    <location>
        <begin position="14"/>
        <end position="24"/>
    </location>
</feature>
<accession>A0A4Y9VUF7</accession>
<evidence type="ECO:0000313" key="3">
    <source>
        <dbReference type="Proteomes" id="UP000297706"/>
    </source>
</evidence>
<name>A0A4Y9VUF7_9PROT</name>
<gene>
    <name evidence="2" type="ORF">C3Y98_01975</name>
</gene>
<feature type="compositionally biased region" description="Low complexity" evidence="1">
    <location>
        <begin position="69"/>
        <end position="90"/>
    </location>
</feature>
<organism evidence="2 3">
    <name type="scientific">Methylotenera oryzisoli</name>
    <dbReference type="NCBI Taxonomy" id="2080758"/>
    <lineage>
        <taxon>Bacteria</taxon>
        <taxon>Pseudomonadati</taxon>
        <taxon>Pseudomonadota</taxon>
        <taxon>Betaproteobacteria</taxon>
        <taxon>Nitrosomonadales</taxon>
        <taxon>Methylophilaceae</taxon>
        <taxon>Methylotenera</taxon>
    </lineage>
</organism>
<feature type="region of interest" description="Disordered" evidence="1">
    <location>
        <begin position="104"/>
        <end position="133"/>
    </location>
</feature>
<evidence type="ECO:0000313" key="2">
    <source>
        <dbReference type="EMBL" id="TFW73140.1"/>
    </source>
</evidence>
<feature type="region of interest" description="Disordered" evidence="1">
    <location>
        <begin position="62"/>
        <end position="90"/>
    </location>
</feature>
<proteinExistence type="predicted"/>
<feature type="compositionally biased region" description="Polar residues" evidence="1">
    <location>
        <begin position="104"/>
        <end position="113"/>
    </location>
</feature>